<protein>
    <submittedName>
        <fullName evidence="5">Chitinase-3-like protein 1</fullName>
    </submittedName>
</protein>
<dbReference type="PANTHER" id="PTHR11177:SF379">
    <property type="entry name" value="CHITINASE"/>
    <property type="match status" value="1"/>
</dbReference>
<dbReference type="AlphaFoldDB" id="A0A2U9C3M9"/>
<dbReference type="InterPro" id="IPR050314">
    <property type="entry name" value="Glycosyl_Hydrlase_18"/>
</dbReference>
<dbReference type="SUPFAM" id="SSF51445">
    <property type="entry name" value="(Trans)glycosidases"/>
    <property type="match status" value="2"/>
</dbReference>
<dbReference type="Pfam" id="PF00704">
    <property type="entry name" value="Glyco_hydro_18"/>
    <property type="match status" value="2"/>
</dbReference>
<accession>A0A2U9C3M9</accession>
<sequence length="754" mass="83907">MCNLILTAGLCLIFTSLASSSSRLVCYYNSLAENREEDGKFTISDIDPNKCTHLVYAFSDINNDNELVPTSTAELQHYLFFNGLKFRNPQLKTLLAVGGITFNKQKFSRMVSTQQYRTTFIQSAITLLRFYGFDGLNLDWRFPVTRGSQPDNKQKFTLLCQELKDAFAAEVTNTQRDRLILTASVSAEKAVIDASYEVAQIAMSLDFINVLTFDFRGPWENVTGHHSPLYLGSQDTGDKIYFNTDSAMQHWLDQGAPAQLLNLGLAAYGRAFTLSTAASGVGAPASGTGEEGCYTGEEGFWAFYETCLYTEGATVHQINDQRVPYAITENQWVGFDNKDSVSTKVSYLKAKNFGGAFVWSLDLDDFSGKFCNQGNCPFISHLNTLLVQTSSSRLVCYYNSLAENRAEDGKFTISDIDPNKCTHLVYAFSEINNVNELVPTSTADQQRYLFFNGLKFRNPQLKTLLAVGGITFNTQKFSRMVSTQQYRKTFIHSAITLLRFYGFDGLNLDWRFPVTRGSQPDNKQKFTLLSEVTNTQRDRLILTASVSAEKAVIDASYEVAQIAMSLDFINVLTFDFRGPWENVTGHHSPLYLGSQDTGDKIYSNTDSAMQHWLDQGAPAQLLNLGVAAYGRAFTLSTAASDVGAPANGTGEEGCYTGEEGFWAFYETCLYTEGATVQLITDQRVPYAITENQWVGFDNKDSLSTKVNYLKAKNFGGAFVWSLDLDDSSGKFCNQGNRPFISHLNTLLSSFVLSV</sequence>
<dbReference type="Gene3D" id="3.10.50.10">
    <property type="match status" value="2"/>
</dbReference>
<dbReference type="SMART" id="SM00636">
    <property type="entry name" value="Glyco_18"/>
    <property type="match status" value="2"/>
</dbReference>
<evidence type="ECO:0000256" key="1">
    <source>
        <dbReference type="ARBA" id="ARBA00022729"/>
    </source>
</evidence>
<keyword evidence="2" id="KW-1015">Disulfide bond</keyword>
<feature type="chain" id="PRO_5015929788" evidence="3">
    <location>
        <begin position="19"/>
        <end position="754"/>
    </location>
</feature>
<dbReference type="PANTHER" id="PTHR11177">
    <property type="entry name" value="CHITINASE"/>
    <property type="match status" value="1"/>
</dbReference>
<name>A0A2U9C3M9_SCOMX</name>
<dbReference type="FunFam" id="3.10.50.10:FF:000001">
    <property type="entry name" value="Chitinase 3-like 1"/>
    <property type="match status" value="2"/>
</dbReference>
<feature type="domain" description="GH18" evidence="4">
    <location>
        <begin position="22"/>
        <end position="389"/>
    </location>
</feature>
<evidence type="ECO:0000256" key="3">
    <source>
        <dbReference type="SAM" id="SignalP"/>
    </source>
</evidence>
<dbReference type="PROSITE" id="PS51910">
    <property type="entry name" value="GH18_2"/>
    <property type="match status" value="2"/>
</dbReference>
<dbReference type="InterPro" id="IPR017853">
    <property type="entry name" value="GH"/>
</dbReference>
<evidence type="ECO:0000259" key="4">
    <source>
        <dbReference type="PROSITE" id="PS51910"/>
    </source>
</evidence>
<dbReference type="Proteomes" id="UP000246464">
    <property type="component" value="Chromosome 11"/>
</dbReference>
<organism evidence="5 6">
    <name type="scientific">Scophthalmus maximus</name>
    <name type="common">Turbot</name>
    <name type="synonym">Psetta maxima</name>
    <dbReference type="NCBI Taxonomy" id="52904"/>
    <lineage>
        <taxon>Eukaryota</taxon>
        <taxon>Metazoa</taxon>
        <taxon>Chordata</taxon>
        <taxon>Craniata</taxon>
        <taxon>Vertebrata</taxon>
        <taxon>Euteleostomi</taxon>
        <taxon>Actinopterygii</taxon>
        <taxon>Neopterygii</taxon>
        <taxon>Teleostei</taxon>
        <taxon>Neoteleostei</taxon>
        <taxon>Acanthomorphata</taxon>
        <taxon>Carangaria</taxon>
        <taxon>Pleuronectiformes</taxon>
        <taxon>Pleuronectoidei</taxon>
        <taxon>Scophthalmidae</taxon>
        <taxon>Scophthalmus</taxon>
    </lineage>
</organism>
<dbReference type="InterPro" id="IPR001223">
    <property type="entry name" value="Glyco_hydro18_cat"/>
</dbReference>
<dbReference type="FunFam" id="3.20.20.80:FF:000007">
    <property type="entry name" value="Acidic mammalian chitinase"/>
    <property type="match status" value="2"/>
</dbReference>
<dbReference type="GO" id="GO:0005975">
    <property type="term" value="P:carbohydrate metabolic process"/>
    <property type="evidence" value="ECO:0007669"/>
    <property type="project" value="InterPro"/>
</dbReference>
<evidence type="ECO:0000313" key="6">
    <source>
        <dbReference type="Proteomes" id="UP000246464"/>
    </source>
</evidence>
<evidence type="ECO:0000313" key="5">
    <source>
        <dbReference type="EMBL" id="AWP10326.1"/>
    </source>
</evidence>
<dbReference type="SUPFAM" id="SSF54556">
    <property type="entry name" value="Chitinase insertion domain"/>
    <property type="match status" value="2"/>
</dbReference>
<dbReference type="EMBL" id="CP026253">
    <property type="protein sequence ID" value="AWP10326.1"/>
    <property type="molecule type" value="Genomic_DNA"/>
</dbReference>
<feature type="signal peptide" evidence="3">
    <location>
        <begin position="1"/>
        <end position="18"/>
    </location>
</feature>
<dbReference type="Gene3D" id="3.20.20.80">
    <property type="entry name" value="Glycosidases"/>
    <property type="match status" value="2"/>
</dbReference>
<dbReference type="InterPro" id="IPR029070">
    <property type="entry name" value="Chitinase_insertion_sf"/>
</dbReference>
<dbReference type="CDD" id="cd02872">
    <property type="entry name" value="GH18_chitolectin_chitotriosidase"/>
    <property type="match status" value="1"/>
</dbReference>
<dbReference type="GO" id="GO:0008061">
    <property type="term" value="F:chitin binding"/>
    <property type="evidence" value="ECO:0007669"/>
    <property type="project" value="InterPro"/>
</dbReference>
<dbReference type="STRING" id="52904.ENSSMAP00000017277"/>
<reference evidence="5 6" key="1">
    <citation type="submission" date="2017-12" db="EMBL/GenBank/DDBJ databases">
        <title>Integrating genomic resources of turbot (Scophthalmus maximus) in depth evaluation of genetic and physical mapping variation across individuals.</title>
        <authorList>
            <person name="Martinez P."/>
        </authorList>
    </citation>
    <scope>NUCLEOTIDE SEQUENCE [LARGE SCALE GENOMIC DNA]</scope>
</reference>
<dbReference type="InterPro" id="IPR011583">
    <property type="entry name" value="Chitinase_II/V-like_cat"/>
</dbReference>
<proteinExistence type="predicted"/>
<feature type="domain" description="GH18" evidence="4">
    <location>
        <begin position="392"/>
        <end position="750"/>
    </location>
</feature>
<evidence type="ECO:0000256" key="2">
    <source>
        <dbReference type="ARBA" id="ARBA00023157"/>
    </source>
</evidence>
<keyword evidence="1 3" id="KW-0732">Signal</keyword>
<keyword evidence="6" id="KW-1185">Reference proteome</keyword>
<gene>
    <name evidence="5" type="ORF">SMAX5B_019544</name>
</gene>
<dbReference type="GO" id="GO:0005576">
    <property type="term" value="C:extracellular region"/>
    <property type="evidence" value="ECO:0007669"/>
    <property type="project" value="TreeGrafter"/>
</dbReference>